<dbReference type="Proteomes" id="UP000006228">
    <property type="component" value="Unassembled WGS sequence"/>
</dbReference>
<organism evidence="6 7">
    <name type="scientific">Vibrio sinaloensis DSM 21326</name>
    <dbReference type="NCBI Taxonomy" id="945550"/>
    <lineage>
        <taxon>Bacteria</taxon>
        <taxon>Pseudomonadati</taxon>
        <taxon>Pseudomonadota</taxon>
        <taxon>Gammaproteobacteria</taxon>
        <taxon>Vibrionales</taxon>
        <taxon>Vibrionaceae</taxon>
        <taxon>Vibrio</taxon>
        <taxon>Vibrio oreintalis group</taxon>
    </lineage>
</organism>
<dbReference type="PROSITE" id="PS50240">
    <property type="entry name" value="TRYPSIN_DOM"/>
    <property type="match status" value="1"/>
</dbReference>
<proteinExistence type="inferred from homology"/>
<dbReference type="Gene3D" id="2.40.10.10">
    <property type="entry name" value="Trypsin-like serine proteases"/>
    <property type="match status" value="1"/>
</dbReference>
<dbReference type="InterPro" id="IPR043504">
    <property type="entry name" value="Peptidase_S1_PA_chymotrypsin"/>
</dbReference>
<keyword evidence="3" id="KW-0720">Serine protease</keyword>
<dbReference type="InterPro" id="IPR001314">
    <property type="entry name" value="Peptidase_S1A"/>
</dbReference>
<feature type="chain" id="PRO_5003227949" description="Peptidase S1 domain-containing protein" evidence="4">
    <location>
        <begin position="20"/>
        <end position="338"/>
    </location>
</feature>
<comment type="similarity">
    <text evidence="1">Belongs to the peptidase S1 family.</text>
</comment>
<evidence type="ECO:0000256" key="1">
    <source>
        <dbReference type="ARBA" id="ARBA00007664"/>
    </source>
</evidence>
<dbReference type="InterPro" id="IPR050430">
    <property type="entry name" value="Peptidase_S1"/>
</dbReference>
<evidence type="ECO:0000313" key="7">
    <source>
        <dbReference type="Proteomes" id="UP000006228"/>
    </source>
</evidence>
<dbReference type="InterPro" id="IPR009003">
    <property type="entry name" value="Peptidase_S1_PA"/>
</dbReference>
<dbReference type="PROSITE" id="PS00135">
    <property type="entry name" value="TRYPSIN_SER"/>
    <property type="match status" value="1"/>
</dbReference>
<keyword evidence="3" id="KW-0378">Hydrolase</keyword>
<comment type="caution">
    <text evidence="6">The sequence shown here is derived from an EMBL/GenBank/DDBJ whole genome shotgun (WGS) entry which is preliminary data.</text>
</comment>
<keyword evidence="2" id="KW-1015">Disulfide bond</keyword>
<dbReference type="MEROPS" id="S01.515"/>
<dbReference type="PANTHER" id="PTHR24276">
    <property type="entry name" value="POLYSERASE-RELATED"/>
    <property type="match status" value="1"/>
</dbReference>
<dbReference type="EMBL" id="AEVT01000099">
    <property type="protein sequence ID" value="EGA68668.1"/>
    <property type="molecule type" value="Genomic_DNA"/>
</dbReference>
<keyword evidence="4" id="KW-0732">Signal</keyword>
<dbReference type="eggNOG" id="COG5640">
    <property type="taxonomic scope" value="Bacteria"/>
</dbReference>
<dbReference type="PRINTS" id="PR00722">
    <property type="entry name" value="CHYMOTRYPSIN"/>
</dbReference>
<feature type="domain" description="Peptidase S1" evidence="5">
    <location>
        <begin position="26"/>
        <end position="271"/>
    </location>
</feature>
<protein>
    <recommendedName>
        <fullName evidence="5">Peptidase S1 domain-containing protein</fullName>
    </recommendedName>
</protein>
<dbReference type="InterPro" id="IPR033116">
    <property type="entry name" value="TRYPSIN_SER"/>
</dbReference>
<sequence length="338" mass="36939">MFKSIGAASALLVSFSIHSFEVEPYIVNGSTVNIANYPSFASLFYRSDTLYSTNSFCGATMINSEYALTAAHCIYGQDETMLYTVVAPQLEDEAQFLSSTQARVVEFYYPDTYSDSSSTLWRDDIAILKLESPLPVGDMRSLLNTTYNNAYPSNADFKAVGHGFIEGNVPGGTELLQTDLDYISTSDCRTEIGSQITTKQLCFGGDEVNGFQNSTCSGDSGGPVYFYNGIEYIQVGLTSFGPATCGDVRYNVTSVFTDIYDYQTWINQVLNGQVEPQAYVALQDGIRVLVNRDSGTTQAEVVSESSQSRSGGSLSLFMLISLILLTAKSLKKRTMSNQ</sequence>
<dbReference type="GeneID" id="95570814"/>
<evidence type="ECO:0000256" key="3">
    <source>
        <dbReference type="RuleBase" id="RU363034"/>
    </source>
</evidence>
<dbReference type="GO" id="GO:0004252">
    <property type="term" value="F:serine-type endopeptidase activity"/>
    <property type="evidence" value="ECO:0007669"/>
    <property type="project" value="InterPro"/>
</dbReference>
<feature type="signal peptide" evidence="4">
    <location>
        <begin position="1"/>
        <end position="19"/>
    </location>
</feature>
<name>E8MB85_PHOS4</name>
<dbReference type="SMART" id="SM00020">
    <property type="entry name" value="Tryp_SPc"/>
    <property type="match status" value="1"/>
</dbReference>
<dbReference type="InterPro" id="IPR001254">
    <property type="entry name" value="Trypsin_dom"/>
</dbReference>
<dbReference type="Pfam" id="PF00089">
    <property type="entry name" value="Trypsin"/>
    <property type="match status" value="1"/>
</dbReference>
<evidence type="ECO:0000256" key="2">
    <source>
        <dbReference type="ARBA" id="ARBA00023157"/>
    </source>
</evidence>
<evidence type="ECO:0000313" key="6">
    <source>
        <dbReference type="EMBL" id="EGA68668.1"/>
    </source>
</evidence>
<keyword evidence="3" id="KW-0645">Protease</keyword>
<evidence type="ECO:0000259" key="5">
    <source>
        <dbReference type="PROSITE" id="PS50240"/>
    </source>
</evidence>
<accession>E8MB85</accession>
<dbReference type="GO" id="GO:0006508">
    <property type="term" value="P:proteolysis"/>
    <property type="evidence" value="ECO:0007669"/>
    <property type="project" value="UniProtKB-KW"/>
</dbReference>
<dbReference type="OrthoDB" id="9813836at2"/>
<dbReference type="RefSeq" id="WP_008079976.1">
    <property type="nucleotide sequence ID" value="NZ_AEVT01000099.1"/>
</dbReference>
<dbReference type="PROSITE" id="PS00134">
    <property type="entry name" value="TRYPSIN_HIS"/>
    <property type="match status" value="1"/>
</dbReference>
<dbReference type="SUPFAM" id="SSF50494">
    <property type="entry name" value="Trypsin-like serine proteases"/>
    <property type="match status" value="1"/>
</dbReference>
<dbReference type="InterPro" id="IPR018114">
    <property type="entry name" value="TRYPSIN_HIS"/>
</dbReference>
<reference evidence="6 7" key="1">
    <citation type="journal article" date="2012" name="Int. J. Syst. Evol. Microbiol.">
        <title>Vibrio caribbeanicus sp. nov., isolated from the marine sponge Scleritoderma cyanea.</title>
        <authorList>
            <person name="Hoffmann M."/>
            <person name="Monday S.R."/>
            <person name="Allard M.W."/>
            <person name="Strain E.A."/>
            <person name="Whittaker P."/>
            <person name="Naum M."/>
            <person name="McCarthy P.J."/>
            <person name="Lopez J.V."/>
            <person name="Fischer M."/>
            <person name="Brown E.W."/>
        </authorList>
    </citation>
    <scope>NUCLEOTIDE SEQUENCE [LARGE SCALE GENOMIC DNA]</scope>
    <source>
        <strain evidence="7">DSMZ 21326</strain>
    </source>
</reference>
<gene>
    <name evidence="6" type="ORF">VISI1226_03470</name>
</gene>
<dbReference type="CDD" id="cd00190">
    <property type="entry name" value="Tryp_SPc"/>
    <property type="match status" value="1"/>
</dbReference>
<evidence type="ECO:0000256" key="4">
    <source>
        <dbReference type="SAM" id="SignalP"/>
    </source>
</evidence>
<dbReference type="AlphaFoldDB" id="E8MB85"/>
<dbReference type="PANTHER" id="PTHR24276:SF98">
    <property type="entry name" value="FI18310P1-RELATED"/>
    <property type="match status" value="1"/>
</dbReference>